<feature type="compositionally biased region" description="Basic and acidic residues" evidence="9">
    <location>
        <begin position="3622"/>
        <end position="3632"/>
    </location>
</feature>
<feature type="compositionally biased region" description="Acidic residues" evidence="9">
    <location>
        <begin position="3608"/>
        <end position="3621"/>
    </location>
</feature>
<evidence type="ECO:0000256" key="8">
    <source>
        <dbReference type="ARBA" id="ARBA00023242"/>
    </source>
</evidence>
<dbReference type="SUPFAM" id="SSF52540">
    <property type="entry name" value="P-loop containing nucleoside triphosphate hydrolases"/>
    <property type="match status" value="6"/>
</dbReference>
<keyword evidence="7" id="KW-0143">Chaperone</keyword>
<dbReference type="GO" id="GO:0005730">
    <property type="term" value="C:nucleolus"/>
    <property type="evidence" value="ECO:0007669"/>
    <property type="project" value="UniProtKB-SubCell"/>
</dbReference>
<dbReference type="Gene3D" id="3.40.50.410">
    <property type="entry name" value="von Willebrand factor, type A domain"/>
    <property type="match status" value="1"/>
</dbReference>
<dbReference type="InterPro" id="IPR011704">
    <property type="entry name" value="ATPase_dyneun-rel_AAA"/>
</dbReference>
<feature type="compositionally biased region" description="Basic and acidic residues" evidence="9">
    <location>
        <begin position="3739"/>
        <end position="3753"/>
    </location>
</feature>
<evidence type="ECO:0000259" key="10">
    <source>
        <dbReference type="PROSITE" id="PS50234"/>
    </source>
</evidence>
<evidence type="ECO:0000256" key="7">
    <source>
        <dbReference type="ARBA" id="ARBA00023186"/>
    </source>
</evidence>
<evidence type="ECO:0000256" key="9">
    <source>
        <dbReference type="SAM" id="MobiDB-lite"/>
    </source>
</evidence>
<keyword evidence="5" id="KW-0547">Nucleotide-binding</keyword>
<feature type="domain" description="VWFA" evidence="10">
    <location>
        <begin position="4102"/>
        <end position="4293"/>
    </location>
</feature>
<dbReference type="GO" id="GO:0000055">
    <property type="term" value="P:ribosomal large subunit export from nucleus"/>
    <property type="evidence" value="ECO:0007669"/>
    <property type="project" value="TreeGrafter"/>
</dbReference>
<dbReference type="FunFam" id="3.40.50.300:FF:000142">
    <property type="entry name" value="Midasin"/>
    <property type="match status" value="2"/>
</dbReference>
<dbReference type="WBParaSite" id="TCLT_0000615101-mRNA-1">
    <property type="protein sequence ID" value="TCLT_0000615101-mRNA-1"/>
    <property type="gene ID" value="TCLT_0000615101"/>
</dbReference>
<dbReference type="InterPro" id="IPR036465">
    <property type="entry name" value="vWFA_dom_sf"/>
</dbReference>
<dbReference type="InterPro" id="IPR002035">
    <property type="entry name" value="VWF_A"/>
</dbReference>
<keyword evidence="6" id="KW-0067">ATP-binding</keyword>
<dbReference type="Pfam" id="PF07728">
    <property type="entry name" value="AAA_5"/>
    <property type="match status" value="6"/>
</dbReference>
<evidence type="ECO:0000256" key="4">
    <source>
        <dbReference type="ARBA" id="ARBA00017143"/>
    </source>
</evidence>
<feature type="region of interest" description="Disordered" evidence="9">
    <location>
        <begin position="3586"/>
        <end position="3785"/>
    </location>
</feature>
<evidence type="ECO:0000313" key="13">
    <source>
        <dbReference type="WBParaSite" id="TCLT_0000615101-mRNA-1"/>
    </source>
</evidence>
<dbReference type="InterPro" id="IPR040848">
    <property type="entry name" value="AAA_lid_7"/>
</dbReference>
<dbReference type="SMART" id="SM00382">
    <property type="entry name" value="AAA"/>
    <property type="match status" value="4"/>
</dbReference>
<feature type="compositionally biased region" description="Basic and acidic residues" evidence="9">
    <location>
        <begin position="3824"/>
        <end position="3834"/>
    </location>
</feature>
<dbReference type="Proteomes" id="UP000276776">
    <property type="component" value="Unassembled WGS sequence"/>
</dbReference>
<feature type="compositionally biased region" description="Low complexity" evidence="9">
    <location>
        <begin position="3842"/>
        <end position="3858"/>
    </location>
</feature>
<evidence type="ECO:0000256" key="3">
    <source>
        <dbReference type="ARBA" id="ARBA00007188"/>
    </source>
</evidence>
<evidence type="ECO:0000313" key="12">
    <source>
        <dbReference type="Proteomes" id="UP000276776"/>
    </source>
</evidence>
<feature type="compositionally biased region" description="Acidic residues" evidence="9">
    <location>
        <begin position="3717"/>
        <end position="3734"/>
    </location>
</feature>
<organism evidence="13">
    <name type="scientific">Thelazia callipaeda</name>
    <name type="common">Oriental eyeworm</name>
    <name type="synonym">Parasitic nematode</name>
    <dbReference type="NCBI Taxonomy" id="103827"/>
    <lineage>
        <taxon>Eukaryota</taxon>
        <taxon>Metazoa</taxon>
        <taxon>Ecdysozoa</taxon>
        <taxon>Nematoda</taxon>
        <taxon>Chromadorea</taxon>
        <taxon>Rhabditida</taxon>
        <taxon>Spirurina</taxon>
        <taxon>Spiruromorpha</taxon>
        <taxon>Thelazioidea</taxon>
        <taxon>Thelaziidae</taxon>
        <taxon>Thelazia</taxon>
    </lineage>
</organism>
<dbReference type="SUPFAM" id="SSF53300">
    <property type="entry name" value="vWA-like"/>
    <property type="match status" value="1"/>
</dbReference>
<dbReference type="STRING" id="103827.A0A0N5D043"/>
<dbReference type="CDD" id="cd00009">
    <property type="entry name" value="AAA"/>
    <property type="match status" value="1"/>
</dbReference>
<feature type="compositionally biased region" description="Acidic residues" evidence="9">
    <location>
        <begin position="3633"/>
        <end position="3667"/>
    </location>
</feature>
<dbReference type="InterPro" id="IPR027417">
    <property type="entry name" value="P-loop_NTPase"/>
</dbReference>
<dbReference type="GO" id="GO:0005524">
    <property type="term" value="F:ATP binding"/>
    <property type="evidence" value="ECO:0007669"/>
    <property type="project" value="UniProtKB-KW"/>
</dbReference>
<dbReference type="Gene3D" id="3.40.50.300">
    <property type="entry name" value="P-loop containing nucleotide triphosphate hydrolases"/>
    <property type="match status" value="6"/>
</dbReference>
<dbReference type="Pfam" id="PF17865">
    <property type="entry name" value="AAA_lid_5"/>
    <property type="match status" value="1"/>
</dbReference>
<dbReference type="PROSITE" id="PS50234">
    <property type="entry name" value="VWFA"/>
    <property type="match status" value="1"/>
</dbReference>
<feature type="compositionally biased region" description="Acidic residues" evidence="9">
    <location>
        <begin position="3758"/>
        <end position="3779"/>
    </location>
</feature>
<dbReference type="PANTHER" id="PTHR48103:SF2">
    <property type="entry name" value="MIDASIN"/>
    <property type="match status" value="1"/>
</dbReference>
<gene>
    <name evidence="11" type="ORF">TCLT_LOCUS6140</name>
</gene>
<dbReference type="InterPro" id="IPR003593">
    <property type="entry name" value="AAA+_ATPase"/>
</dbReference>
<proteinExistence type="inferred from homology"/>
<feature type="compositionally biased region" description="Basic and acidic residues" evidence="9">
    <location>
        <begin position="3594"/>
        <end position="3607"/>
    </location>
</feature>
<feature type="region of interest" description="Disordered" evidence="9">
    <location>
        <begin position="3815"/>
        <end position="3834"/>
    </location>
</feature>
<evidence type="ECO:0000313" key="11">
    <source>
        <dbReference type="EMBL" id="VDN03465.1"/>
    </source>
</evidence>
<dbReference type="GO" id="GO:0016887">
    <property type="term" value="F:ATP hydrolysis activity"/>
    <property type="evidence" value="ECO:0007669"/>
    <property type="project" value="InterPro"/>
</dbReference>
<dbReference type="GO" id="GO:0005654">
    <property type="term" value="C:nucleoplasm"/>
    <property type="evidence" value="ECO:0007669"/>
    <property type="project" value="UniProtKB-SubCell"/>
</dbReference>
<reference evidence="13" key="1">
    <citation type="submission" date="2016-04" db="UniProtKB">
        <authorList>
            <consortium name="WormBaseParasite"/>
        </authorList>
    </citation>
    <scope>IDENTIFICATION</scope>
</reference>
<dbReference type="OMA" id="GRERNNQ"/>
<dbReference type="Pfam" id="PF17867">
    <property type="entry name" value="AAA_lid_7"/>
    <property type="match status" value="2"/>
</dbReference>
<feature type="compositionally biased region" description="Basic and acidic residues" evidence="9">
    <location>
        <begin position="3867"/>
        <end position="3890"/>
    </location>
</feature>
<comment type="subcellular location">
    <subcellularLocation>
        <location evidence="1">Nucleus</location>
        <location evidence="1">Nucleolus</location>
    </subcellularLocation>
    <subcellularLocation>
        <location evidence="2">Nucleus</location>
        <location evidence="2">Nucleoplasm</location>
    </subcellularLocation>
</comment>
<comment type="similarity">
    <text evidence="3">Belongs to the midasin family.</text>
</comment>
<evidence type="ECO:0000256" key="6">
    <source>
        <dbReference type="ARBA" id="ARBA00022840"/>
    </source>
</evidence>
<accession>A0A0N5D043</accession>
<feature type="compositionally biased region" description="Basic and acidic residues" evidence="9">
    <location>
        <begin position="3668"/>
        <end position="3677"/>
    </location>
</feature>
<keyword evidence="8" id="KW-0539">Nucleus</keyword>
<dbReference type="OrthoDB" id="422220at2759"/>
<evidence type="ECO:0000256" key="2">
    <source>
        <dbReference type="ARBA" id="ARBA00004642"/>
    </source>
</evidence>
<dbReference type="PANTHER" id="PTHR48103">
    <property type="entry name" value="MIDASIN-RELATED"/>
    <property type="match status" value="1"/>
</dbReference>
<protein>
    <recommendedName>
        <fullName evidence="4">Midasin</fullName>
    </recommendedName>
</protein>
<dbReference type="GO" id="GO:0030687">
    <property type="term" value="C:preribosome, large subunit precursor"/>
    <property type="evidence" value="ECO:0007669"/>
    <property type="project" value="TreeGrafter"/>
</dbReference>
<dbReference type="InterPro" id="IPR012099">
    <property type="entry name" value="Midasin"/>
</dbReference>
<evidence type="ECO:0000256" key="5">
    <source>
        <dbReference type="ARBA" id="ARBA00022741"/>
    </source>
</evidence>
<feature type="region of interest" description="Disordered" evidence="9">
    <location>
        <begin position="3839"/>
        <end position="3929"/>
    </location>
</feature>
<dbReference type="PIRSF" id="PIRSF010340">
    <property type="entry name" value="Midasin"/>
    <property type="match status" value="1"/>
</dbReference>
<keyword evidence="12" id="KW-1185">Reference proteome</keyword>
<reference evidence="11 12" key="2">
    <citation type="submission" date="2018-11" db="EMBL/GenBank/DDBJ databases">
        <authorList>
            <consortium name="Pathogen Informatics"/>
        </authorList>
    </citation>
    <scope>NUCLEOTIDE SEQUENCE [LARGE SCALE GENOMIC DNA]</scope>
</reference>
<dbReference type="GO" id="GO:0000027">
    <property type="term" value="P:ribosomal large subunit assembly"/>
    <property type="evidence" value="ECO:0007669"/>
    <property type="project" value="InterPro"/>
</dbReference>
<evidence type="ECO:0000256" key="1">
    <source>
        <dbReference type="ARBA" id="ARBA00004604"/>
    </source>
</evidence>
<name>A0A0N5D043_THECL</name>
<dbReference type="InterPro" id="IPR041190">
    <property type="entry name" value="Midasin_AAA_lid_5"/>
</dbReference>
<dbReference type="EMBL" id="UYYF01004393">
    <property type="protein sequence ID" value="VDN03465.1"/>
    <property type="molecule type" value="Genomic_DNA"/>
</dbReference>
<sequence length="4303" mass="489664">MNTRDSRGRKRRSSPVDEVQNMKISKKSMGDCSTYEGNEGNHCKLDMPSRAGYRRQLMIGLESHTIVLIQGPTGSGKTFIVKEVAQELDLPCRIIQMSDQIDSKSLFGTFHCLDVAGEFHWKESNFAKYIRERGIILFEDVDSAPADLISQIIDLCNDRKVRLMSGEIIQMHREAYIVFTIRNIEHKRSFKSVDSEMLITSLPFEISLPPFTNEELFRAISILYTRVAGIGQKLIDLFSELALHVINRVDKRQLGTTDLLKACARLNDLDDLSDSVAVLRELVDCWTVHCNEKKDVLRLSGMIADNLSLNSDQFLYEMNLRMPEIFVTVDEVKCGRVNLKKSRTIIVDKSEFNKVMVKVALKSKINQMFEFFSKSERFGLTRDVCQLLERIAVCVNRMEPVLLVGETGIGKTAVIQMLADHVRVTLRVVNLSQHSDSSDLIGGYKPVSIRHLLEPLKKDYDRLFAATFDMKKNEKFLSHLKMCLSNGRYSDYVKMIVETARRTLGMSLKIRIAKLWADLLVRAERCKESLNSSSFSFAYIHGAVAQAASRGDWLLIDEINLATPECLDAVVNLTEDTRSKHSNFRLFACMNPASDIGKRNLPYGIRNRFTEIFVHETTEIDQLHVIARAYLPSTDVSKISILLELYQTLRATLPRKYSLRTLCRALAFTAENIFGSETRSMYEAALMSFMSNLGTEEQVLVEKLIRNKLSKVQMGKVPAKFMENHVKVEQYWIEKGNLELQDDPKYVYTPSVRKNLTHLARVVCSGKFSVLLEGETSCGKTAMILHLAKITGNTVIRINNHEHTDLQEYIGSYVPDGDGRFAFVEGPLVKATRNGYWIILDELNLAPTDVIEALNRLLDDNRELFIAETNAVVKAHPKFRLFATQNPACTYAGRKRLSRALLNRFVVLRFDQLPCDELARMVTESCNIAISAAKVMVSVFTDLRVQRSTVGVFSANDGLITLRDLFRWGQRLAGTDHNDWRQSLAEHGFLLLGSRCRNKTDAECVKKTLEKNLKRQIDVEDLFARDSNYLPIEFRYCNVVNNIVLTDAIRRMIILVTQSWRFNEPVLIVGETGCGKTTVAELLTNGTLLTLNCHERTEAADFLGSLRPVGDGTFKWIDGVVIQAMREGRPVLIDEISLASDSVLERLNPLLEPSRLLLLNDAGVSSTEVKAERGFNLSKALRNRFTEIWCQADVSTNDLVAIVNHLLSSVSMLDEHRSAINRCIVQFVLWFGENFSHVLRITITIRDIVTVTKLVAATIPLTDSISDSIYHAFSATLFDAFGTISTRINIDCEYLKKKAIEQLCLVMEKELGSACNIFSIVNPSVLAIDEDRLNSLVIDKFLIPFGSSRRFVPEGFTFNSLTCRKNILRIARGLIIDKPILLEGPPGCGKSSTVVALSSITGHPLTRLNLSEQTDLSDLFGSDVPIVLSDGTPSFAWRDGPILHAIKTGRWMNLASQSILEGLNACFDHRHQLFIPQLNRTFDVGANSTRTRFFACQNPCAQGGDRRNLPKSFMNRFTSIYISEMEASDYLVVMKNSFESVLGADVIQRMVNLNTSILNFMKKDTQFLRDGSPFEFNLRDLLRWAELTKEAGGNVLRSGGDIAYGFNLLYIWRLRSKEDKEKVSSNFINDMFIRDFHNNYQIIYRNSFHSTYYFCTRACMRILFHESFQFECTETLASFSVNDAYLQIGKVEIKRPQAFCGPKNLQLLSSQVILLDKLAVCVRMNWLTLLVGKRGSGKASAIKTLASLFGTELHTIRLTTESDSLDLLGSFEQVSGHVNLTNLKRKCLDSLASFPALLNDVKSAEDAFALRLVVQSAILLVDKRTAEKLEECNQELNKNRMRFGWVNSPFVNAFINGDWILIENVNCCSAAVLDRLNACLESSGELTLPESGNANSVMKAHKNFRVFFTMDHNYGRVSRAMRNRSVELFLSPDECTWFTKPQDIASVVLNTESEGIIQIPSAVMEACRNLSCWELLKLKMFLRRDGKDFETELKNFKDITFEESGSVCNEEKYIVRPTVNENFAIIYKQWEILVWAFVSEHDWLLGVLWASLSVPFNKSEVDGVIEKFSWTDSKSKKKAVKMIEKLKQNENFNYDERFHGSPFLRISEPLNTFVDQDKFIIKMCAVWAKLHLDTILPKEFSAVEISNLFSKVSESCSIIWNILLFVESCHQTLNTLVGGASMQIAWERLNSQQSSSLCSVANAVDKVWIVDKRAWEHFITFHELCNFIVPFRCYEQWNEYWWKQKLRKLLSSNIETRNEDCSIEGNGEEIEKFDIFDISCRLLKDVFCGFAMLNNGNKQNIDLGWIALGTQLFSLLWHSMDFKSVPEKFTLANFIDFPLQHKLLCLYCWKLGPHLGSFKLHYKEMLSTAIGQFESVVEIPALKSSNIALSDLILHLESLAYKLLPFAVPVNNCIDPVFRDELNFNYLMSKKLLLDNILGVLQSYQEVMSGQKDLILYSKSQHPFIACLLETRNSFSSLIKLLDSFLGTVHNCYRQLSHINMNRLDDLPQVKMKLAIAQIESFSKTIQFFCERVLAIYSAFPDIVFPYVMLLNVLVVANSYKRLHLLRKMHLHHLSVTYNFPSECKIKWSFFYNQLDCDVLFDWCISETTTMPKQLQKELVAFCLWQNKQSKSIYDSERCVIESSIKWIKRKIAENEWQKWFEDHTEKQEETYVYRERNVRREERDVDEDEIKMHELLPDFSSVGSEMHEFDDVCYKLSSKDYITGENLAELLYLLVDKKDINYCNIHMAFAWIIDTMLSCVYNLRALKKIGVNGDLQSFDVYRKNSRSELEKCIAAIKPLMERVKSLKDSWPEVTVLNDILKVSINADLWERVADHKHSLENELGNLRSLLVSWRKMEIRCWDNLLVREEIISEEQTLLMSWPLFEALDRNDKSDDDIIAMTIEWIQNSTLTDFKTRLLTAKLLVKFITLTKKCGKIKFCQRLESVVAYFEQFNTVIDQKLAEKKEPVMKKLSDFIKIMKYNDLNLWSVRLSAQKAHKQLFRIVKEFRLYGTDVVAPIFDELLPISSDYEAVATFAADQVPCDDFYARRAAELTQAVANCLTNKINLDNILELMEYTKCCDSLIRQDVRYKGDDKEKEKQRGRSLSERQKIERAVARFFKNSAALGLSSRKGLVVDTEQLTANVVSGIFENTILAKLIRHGGASRNIVLKKFHKPNTQIDAKSMNHLKGLTEFILNELCKCSQVLTFSTKVLWKMEQAKDMLVNCCENVKSLEKNSLLVSQQWLHRLQHSKRCLTEFNAVLEFMLAKLENAPENYSGDEEKILQFSGLVDSALSKLYKNDANYIVTLKSIQKIQEASAKILEAVDCSLLYSRNCEEIVIWKNSEVLHIIELVRLEIKEMEATLFSISFIMEEEVHEALTHLSEIGKSLLDPPVISQITEDVVWNGTETLLLVLQSIYKHTTSADFDSFSFINAFKWLSVLLQNVNLDRSVEKIWNLCAELSNGDISVKFNCLEQIISVSSTVYRIFAFIWDLLQDCAVVLALYYISFTSMSVVLLDRGYVNPIEKREEGSEGNEGILQSYDDDVAGLGDAKGEKDVGDDIDETGQVMHKIWTQKMHSLISVVEGLKNDEEDMSENEKGNEKDDKPLDMDDDFGGCLEDIDREEQNDNEKDGSGEEDTPEVDNEMGNIDESEEEKLDPDLWDEDENENDNDKELDEGSKGANSRTHGLVAKTNESTCRNDEEKSEEQERDNEVSALSADDEASAIDSSDDNDMENPDASKVMDESKSVEDKESLQSDNDCSEVDTVEDNMEFNNDTELDDNNNPLSCDEEQIASEIDENENSGLHEELQNDKISVVEGNGNEEGGFDKLSKISPDILRKENIAESNSTTESEALESAASGEKGNNGNDQEKLENIEKCEKKKQKEELRELADDIADISLQKNLPNEGGEQDEESSDFGHTEQNSIGSREQIVIDKSSIEEAKNSKAHRDHLKNHNLCLEDVKENSETDIEMLEENKKDDFFDMNDIRSDIRNSVIHMSADFYHLQMEPSSCGITSVDLEEVMSSSTDAEERWNKISDSVSVLAAELSESLRTIIEPTVSSKFEGDYRTGKRLNMRRLIPYIASGYRKDQIWLRRTKKARHNYQILIAVDDSASMNDSHIKLKACQSVALIECGLRKCEIGQLGICKFGASTKLISSFSNYDSISIGGALINELNFDQNRTDLVLLLRQSKMIFEENRGRERNNQMLIIVSDGRGVLAGGAEAIKKAVAELHADEITVLFVAIDSGEESIADMKVAEFTPGGGVNLVPYLNKFPFPFYVVVRHIAMLPVTIADAVRQWFALAASA</sequence>